<comment type="caution">
    <text evidence="3">The sequence shown here is derived from an EMBL/GenBank/DDBJ whole genome shotgun (WGS) entry which is preliminary data.</text>
</comment>
<evidence type="ECO:0000313" key="4">
    <source>
        <dbReference type="Proteomes" id="UP000237822"/>
    </source>
</evidence>
<proteinExistence type="predicted"/>
<dbReference type="Proteomes" id="UP000237822">
    <property type="component" value="Unassembled WGS sequence"/>
</dbReference>
<organism evidence="3 4">
    <name type="scientific">Knoellia remsis</name>
    <dbReference type="NCBI Taxonomy" id="407159"/>
    <lineage>
        <taxon>Bacteria</taxon>
        <taxon>Bacillati</taxon>
        <taxon>Actinomycetota</taxon>
        <taxon>Actinomycetes</taxon>
        <taxon>Micrococcales</taxon>
        <taxon>Intrasporangiaceae</taxon>
        <taxon>Knoellia</taxon>
    </lineage>
</organism>
<dbReference type="Pfam" id="PF06032">
    <property type="entry name" value="S-Me-THD_N"/>
    <property type="match status" value="1"/>
</dbReference>
<dbReference type="InterPro" id="IPR024071">
    <property type="entry name" value="S-Me-THD_C_sf"/>
</dbReference>
<dbReference type="InterPro" id="IPR010318">
    <property type="entry name" value="S-Me-THD_N"/>
</dbReference>
<protein>
    <recommendedName>
        <fullName evidence="5">DUF917 domain-containing protein</fullName>
    </recommendedName>
</protein>
<dbReference type="Pfam" id="PF20906">
    <property type="entry name" value="S-Me-THD_C"/>
    <property type="match status" value="1"/>
</dbReference>
<accession>A0A2T0TQQ5</accession>
<dbReference type="SUPFAM" id="SSF160991">
    <property type="entry name" value="CV3147-like"/>
    <property type="match status" value="1"/>
</dbReference>
<dbReference type="InterPro" id="IPR048350">
    <property type="entry name" value="S-Me-THD-like_C"/>
</dbReference>
<dbReference type="RefSeq" id="WP_106299088.1">
    <property type="nucleotide sequence ID" value="NZ_PVTI01000053.1"/>
</dbReference>
<dbReference type="OrthoDB" id="3170437at2"/>
<evidence type="ECO:0000313" key="3">
    <source>
        <dbReference type="EMBL" id="PRY48062.1"/>
    </source>
</evidence>
<feature type="domain" description="S-Me-THD N-terminal" evidence="1">
    <location>
        <begin position="14"/>
        <end position="169"/>
    </location>
</feature>
<sequence>MKSYPSLTRITEADIDEIALGAAVLGTGGGGDPHIGALMAKRLIRLHGPVRVIGVNDLADDDIVPPVGAIGSPSVVIERPMADDELTRALAVLEEHTGRRPTVVMPIEVGGGNSMVPIAAAAVSGLPILDGDAMGRAFPENQMVTFHLAGYEPGPVVMVDHLGNDVVIHAIGGARSERIARAVTVEMGGSATAIDYVHMGAVVRECAIPGTLSLARHIGRILLDRDADPSHCTPVDRLCEALGAFRLFDGKVADLQREVRGGFTRGVAHLAGLGADKGGTLRLDFQNEMLLARVDDRPVAVTPDLIAVLDLVTGRPITTETLRYGARVTVIGLPAHSWWRTERGLETAGPAYFGYDVPWTPVEELARQARPASQEENA</sequence>
<name>A0A2T0TQQ5_9MICO</name>
<dbReference type="EMBL" id="PVTI01000053">
    <property type="protein sequence ID" value="PRY48062.1"/>
    <property type="molecule type" value="Genomic_DNA"/>
</dbReference>
<dbReference type="Gene3D" id="2.40.390.10">
    <property type="entry name" value="CV3147-like"/>
    <property type="match status" value="1"/>
</dbReference>
<dbReference type="Gene3D" id="3.40.1610.10">
    <property type="entry name" value="CV3147-like domain"/>
    <property type="match status" value="1"/>
</dbReference>
<dbReference type="InterPro" id="IPR027479">
    <property type="entry name" value="S-Me-THD_N_sf"/>
</dbReference>
<evidence type="ECO:0000259" key="2">
    <source>
        <dbReference type="Pfam" id="PF20906"/>
    </source>
</evidence>
<feature type="domain" description="S-Me-THD-like C-terminal" evidence="2">
    <location>
        <begin position="175"/>
        <end position="362"/>
    </location>
</feature>
<reference evidence="3 4" key="1">
    <citation type="submission" date="2018-03" db="EMBL/GenBank/DDBJ databases">
        <title>Genomic Encyclopedia of Archaeal and Bacterial Type Strains, Phase II (KMG-II): from individual species to whole genera.</title>
        <authorList>
            <person name="Goeker M."/>
        </authorList>
    </citation>
    <scope>NUCLEOTIDE SEQUENCE [LARGE SCALE GENOMIC DNA]</scope>
    <source>
        <strain evidence="3 4">ATCC BAA-1496</strain>
    </source>
</reference>
<evidence type="ECO:0008006" key="5">
    <source>
        <dbReference type="Google" id="ProtNLM"/>
    </source>
</evidence>
<keyword evidence="4" id="KW-1185">Reference proteome</keyword>
<evidence type="ECO:0000259" key="1">
    <source>
        <dbReference type="Pfam" id="PF06032"/>
    </source>
</evidence>
<gene>
    <name evidence="3" type="ORF">BCF74_1537</name>
</gene>
<dbReference type="AlphaFoldDB" id="A0A2T0TQQ5"/>